<protein>
    <submittedName>
        <fullName evidence="1">Uncharacterized protein</fullName>
    </submittedName>
</protein>
<keyword evidence="2" id="KW-1185">Reference proteome</keyword>
<accession>A0A0D0CSV2</accession>
<reference evidence="2" key="2">
    <citation type="submission" date="2015-01" db="EMBL/GenBank/DDBJ databases">
        <title>Evolutionary Origins and Diversification of the Mycorrhizal Mutualists.</title>
        <authorList>
            <consortium name="DOE Joint Genome Institute"/>
            <consortium name="Mycorrhizal Genomics Consortium"/>
            <person name="Kohler A."/>
            <person name="Kuo A."/>
            <person name="Nagy L.G."/>
            <person name="Floudas D."/>
            <person name="Copeland A."/>
            <person name="Barry K.W."/>
            <person name="Cichocki N."/>
            <person name="Veneault-Fourrey C."/>
            <person name="LaButti K."/>
            <person name="Lindquist E.A."/>
            <person name="Lipzen A."/>
            <person name="Lundell T."/>
            <person name="Morin E."/>
            <person name="Murat C."/>
            <person name="Riley R."/>
            <person name="Ohm R."/>
            <person name="Sun H."/>
            <person name="Tunlid A."/>
            <person name="Henrissat B."/>
            <person name="Grigoriev I.V."/>
            <person name="Hibbett D.S."/>
            <person name="Martin F."/>
        </authorList>
    </citation>
    <scope>NUCLEOTIDE SEQUENCE [LARGE SCALE GENOMIC DNA]</scope>
    <source>
        <strain evidence="2">Ve08.2h10</strain>
    </source>
</reference>
<dbReference type="InParanoid" id="A0A0D0CSV2"/>
<sequence length="85" mass="9691">MGPLCLQSFRSPRFFNLHRVHSVVAEFSHRSRILDASKVPSLHWSTPRFKRKSLARSSINPPYSVLELARGVQHVQHSITKDVAS</sequence>
<organism evidence="1 2">
    <name type="scientific">Paxillus rubicundulus Ve08.2h10</name>
    <dbReference type="NCBI Taxonomy" id="930991"/>
    <lineage>
        <taxon>Eukaryota</taxon>
        <taxon>Fungi</taxon>
        <taxon>Dikarya</taxon>
        <taxon>Basidiomycota</taxon>
        <taxon>Agaricomycotina</taxon>
        <taxon>Agaricomycetes</taxon>
        <taxon>Agaricomycetidae</taxon>
        <taxon>Boletales</taxon>
        <taxon>Paxilineae</taxon>
        <taxon>Paxillaceae</taxon>
        <taxon>Paxillus</taxon>
    </lineage>
</organism>
<gene>
    <name evidence="1" type="ORF">PAXRUDRAFT_836089</name>
</gene>
<evidence type="ECO:0000313" key="1">
    <source>
        <dbReference type="EMBL" id="KIK74031.1"/>
    </source>
</evidence>
<dbReference type="AlphaFoldDB" id="A0A0D0CSV2"/>
<dbReference type="HOGENOM" id="CLU_2513324_0_0_1"/>
<reference evidence="1 2" key="1">
    <citation type="submission" date="2014-04" db="EMBL/GenBank/DDBJ databases">
        <authorList>
            <consortium name="DOE Joint Genome Institute"/>
            <person name="Kuo A."/>
            <person name="Kohler A."/>
            <person name="Jargeat P."/>
            <person name="Nagy L.G."/>
            <person name="Floudas D."/>
            <person name="Copeland A."/>
            <person name="Barry K.W."/>
            <person name="Cichocki N."/>
            <person name="Veneault-Fourrey C."/>
            <person name="LaButti K."/>
            <person name="Lindquist E.A."/>
            <person name="Lipzen A."/>
            <person name="Lundell T."/>
            <person name="Morin E."/>
            <person name="Murat C."/>
            <person name="Sun H."/>
            <person name="Tunlid A."/>
            <person name="Henrissat B."/>
            <person name="Grigoriev I.V."/>
            <person name="Hibbett D.S."/>
            <person name="Martin F."/>
            <person name="Nordberg H.P."/>
            <person name="Cantor M.N."/>
            <person name="Hua S.X."/>
        </authorList>
    </citation>
    <scope>NUCLEOTIDE SEQUENCE [LARGE SCALE GENOMIC DNA]</scope>
    <source>
        <strain evidence="1 2">Ve08.2h10</strain>
    </source>
</reference>
<proteinExistence type="predicted"/>
<dbReference type="Proteomes" id="UP000054538">
    <property type="component" value="Unassembled WGS sequence"/>
</dbReference>
<name>A0A0D0CSV2_9AGAM</name>
<evidence type="ECO:0000313" key="2">
    <source>
        <dbReference type="Proteomes" id="UP000054538"/>
    </source>
</evidence>
<dbReference type="EMBL" id="KN829220">
    <property type="protein sequence ID" value="KIK74031.1"/>
    <property type="molecule type" value="Genomic_DNA"/>
</dbReference>